<dbReference type="AlphaFoldDB" id="A0A5B7G8W8"/>
<evidence type="ECO:0000256" key="2">
    <source>
        <dbReference type="SAM" id="Phobius"/>
    </source>
</evidence>
<protein>
    <submittedName>
        <fullName evidence="3">Uncharacterized protein</fullName>
    </submittedName>
</protein>
<dbReference type="EMBL" id="VSRR010014174">
    <property type="protein sequence ID" value="MPC56700.1"/>
    <property type="molecule type" value="Genomic_DNA"/>
</dbReference>
<proteinExistence type="predicted"/>
<evidence type="ECO:0000313" key="4">
    <source>
        <dbReference type="Proteomes" id="UP000324222"/>
    </source>
</evidence>
<organism evidence="3 4">
    <name type="scientific">Portunus trituberculatus</name>
    <name type="common">Swimming crab</name>
    <name type="synonym">Neptunus trituberculatus</name>
    <dbReference type="NCBI Taxonomy" id="210409"/>
    <lineage>
        <taxon>Eukaryota</taxon>
        <taxon>Metazoa</taxon>
        <taxon>Ecdysozoa</taxon>
        <taxon>Arthropoda</taxon>
        <taxon>Crustacea</taxon>
        <taxon>Multicrustacea</taxon>
        <taxon>Malacostraca</taxon>
        <taxon>Eumalacostraca</taxon>
        <taxon>Eucarida</taxon>
        <taxon>Decapoda</taxon>
        <taxon>Pleocyemata</taxon>
        <taxon>Brachyura</taxon>
        <taxon>Eubrachyura</taxon>
        <taxon>Portunoidea</taxon>
        <taxon>Portunidae</taxon>
        <taxon>Portuninae</taxon>
        <taxon>Portunus</taxon>
    </lineage>
</organism>
<reference evidence="3 4" key="1">
    <citation type="submission" date="2019-05" db="EMBL/GenBank/DDBJ databases">
        <title>Another draft genome of Portunus trituberculatus and its Hox gene families provides insights of decapod evolution.</title>
        <authorList>
            <person name="Jeong J.-H."/>
            <person name="Song I."/>
            <person name="Kim S."/>
            <person name="Choi T."/>
            <person name="Kim D."/>
            <person name="Ryu S."/>
            <person name="Kim W."/>
        </authorList>
    </citation>
    <scope>NUCLEOTIDE SEQUENCE [LARGE SCALE GENOMIC DNA]</scope>
    <source>
        <tissue evidence="3">Muscle</tissue>
    </source>
</reference>
<keyword evidence="2" id="KW-1133">Transmembrane helix</keyword>
<feature type="transmembrane region" description="Helical" evidence="2">
    <location>
        <begin position="77"/>
        <end position="97"/>
    </location>
</feature>
<keyword evidence="2" id="KW-0472">Membrane</keyword>
<keyword evidence="2" id="KW-0812">Transmembrane</keyword>
<gene>
    <name evidence="3" type="ORF">E2C01_050665</name>
</gene>
<evidence type="ECO:0000313" key="3">
    <source>
        <dbReference type="EMBL" id="MPC56700.1"/>
    </source>
</evidence>
<sequence>MEPRNSDRSYPTPFPRVRLPSSNGSSSSKPIRGGFATSPPSTPADKPSIGERSSLILIYFCLLGMLVVAWKRTRDPFCMAAMVLLMLYRILLCSSIYNSI</sequence>
<dbReference type="Proteomes" id="UP000324222">
    <property type="component" value="Unassembled WGS sequence"/>
</dbReference>
<name>A0A5B7G8W8_PORTR</name>
<feature type="transmembrane region" description="Helical" evidence="2">
    <location>
        <begin position="53"/>
        <end position="70"/>
    </location>
</feature>
<evidence type="ECO:0000256" key="1">
    <source>
        <dbReference type="SAM" id="MobiDB-lite"/>
    </source>
</evidence>
<keyword evidence="4" id="KW-1185">Reference proteome</keyword>
<accession>A0A5B7G8W8</accession>
<comment type="caution">
    <text evidence="3">The sequence shown here is derived from an EMBL/GenBank/DDBJ whole genome shotgun (WGS) entry which is preliminary data.</text>
</comment>
<feature type="region of interest" description="Disordered" evidence="1">
    <location>
        <begin position="1"/>
        <end position="47"/>
    </location>
</feature>